<accession>A0A4R8RCJ0</accession>
<proteinExistence type="predicted"/>
<keyword evidence="2" id="KW-1185">Reference proteome</keyword>
<dbReference type="AlphaFoldDB" id="A0A4R8RCJ0"/>
<protein>
    <submittedName>
        <fullName evidence="1">Uncharacterized protein</fullName>
    </submittedName>
</protein>
<dbReference type="EMBL" id="RYZW01000061">
    <property type="protein sequence ID" value="TDZ54276.1"/>
    <property type="molecule type" value="Genomic_DNA"/>
</dbReference>
<dbReference type="STRING" id="5466.A0A4R8RCJ0"/>
<gene>
    <name evidence="1" type="ORF">CTRI78_v006447</name>
</gene>
<dbReference type="PANTHER" id="PTHR36166:SF1">
    <property type="entry name" value="SRPBCC DOMAIN-CONTAINING PROTEIN"/>
    <property type="match status" value="1"/>
</dbReference>
<dbReference type="Proteomes" id="UP000295703">
    <property type="component" value="Unassembled WGS sequence"/>
</dbReference>
<reference evidence="1 2" key="1">
    <citation type="submission" date="2018-12" db="EMBL/GenBank/DDBJ databases">
        <title>Genome sequence and assembly of Colletotrichum trifolii.</title>
        <authorList>
            <person name="Gan P."/>
            <person name="Shirasu K."/>
        </authorList>
    </citation>
    <scope>NUCLEOTIDE SEQUENCE [LARGE SCALE GENOMIC DNA]</scope>
    <source>
        <strain evidence="1 2">543-2</strain>
    </source>
</reference>
<evidence type="ECO:0000313" key="2">
    <source>
        <dbReference type="Proteomes" id="UP000295703"/>
    </source>
</evidence>
<name>A0A4R8RCJ0_COLTR</name>
<sequence length="171" mass="19071">MGVTHSVATEVEIAASPATVRSVVSSNAINTFAPVTVADGAKFLDWPRYKEWTKVWTMETKDAAIKASEVKSGDFVNVNLKGYAFSPEIWQNSEELFQWNGSVPYVFSGAHSFHIRASSKTSGGTTFTQSEDFSGAFAFLMKPFWGFEKSTLTNWREFDQDIKKESERLSS</sequence>
<evidence type="ECO:0000313" key="1">
    <source>
        <dbReference type="EMBL" id="TDZ54276.1"/>
    </source>
</evidence>
<comment type="caution">
    <text evidence="1">The sequence shown here is derived from an EMBL/GenBank/DDBJ whole genome shotgun (WGS) entry which is preliminary data.</text>
</comment>
<dbReference type="PANTHER" id="PTHR36166">
    <property type="entry name" value="CHROMOSOME 9, WHOLE GENOME SHOTGUN SEQUENCE"/>
    <property type="match status" value="1"/>
</dbReference>
<organism evidence="1 2">
    <name type="scientific">Colletotrichum trifolii</name>
    <dbReference type="NCBI Taxonomy" id="5466"/>
    <lineage>
        <taxon>Eukaryota</taxon>
        <taxon>Fungi</taxon>
        <taxon>Dikarya</taxon>
        <taxon>Ascomycota</taxon>
        <taxon>Pezizomycotina</taxon>
        <taxon>Sordariomycetes</taxon>
        <taxon>Hypocreomycetidae</taxon>
        <taxon>Glomerellales</taxon>
        <taxon>Glomerellaceae</taxon>
        <taxon>Colletotrichum</taxon>
        <taxon>Colletotrichum orbiculare species complex</taxon>
    </lineage>
</organism>